<comment type="caution">
    <text evidence="6">The sequence shown here is derived from an EMBL/GenBank/DDBJ whole genome shotgun (WGS) entry which is preliminary data.</text>
</comment>
<organism evidence="6 7">
    <name type="scientific">Glycomyces albidus</name>
    <dbReference type="NCBI Taxonomy" id="2656774"/>
    <lineage>
        <taxon>Bacteria</taxon>
        <taxon>Bacillati</taxon>
        <taxon>Actinomycetota</taxon>
        <taxon>Actinomycetes</taxon>
        <taxon>Glycomycetales</taxon>
        <taxon>Glycomycetaceae</taxon>
        <taxon>Glycomyces</taxon>
    </lineage>
</organism>
<dbReference type="EMBL" id="WIAO01000034">
    <property type="protein sequence ID" value="MQM28054.1"/>
    <property type="molecule type" value="Genomic_DNA"/>
</dbReference>
<evidence type="ECO:0000256" key="1">
    <source>
        <dbReference type="ARBA" id="ARBA00023015"/>
    </source>
</evidence>
<keyword evidence="3" id="KW-0804">Transcription</keyword>
<dbReference type="InterPro" id="IPR009057">
    <property type="entry name" value="Homeodomain-like_sf"/>
</dbReference>
<evidence type="ECO:0000256" key="2">
    <source>
        <dbReference type="ARBA" id="ARBA00023125"/>
    </source>
</evidence>
<dbReference type="Proteomes" id="UP000477750">
    <property type="component" value="Unassembled WGS sequence"/>
</dbReference>
<dbReference type="GO" id="GO:0000976">
    <property type="term" value="F:transcription cis-regulatory region binding"/>
    <property type="evidence" value="ECO:0007669"/>
    <property type="project" value="TreeGrafter"/>
</dbReference>
<keyword evidence="7" id="KW-1185">Reference proteome</keyword>
<feature type="DNA-binding region" description="H-T-H motif" evidence="4">
    <location>
        <begin position="38"/>
        <end position="57"/>
    </location>
</feature>
<sequence>MSFDPPSPAKDRRVRRTRAALLGAAIALVSERGTANVPVSDIADAAGVSRQLVYLHYGDRDRLLLEAALDLARRELAEPWQAAPETAVGRARALAIARHFAAHRAFYCAMFNSASAFALNREVSGLLSPLRSQAMRPGALLPGRLGDDLDAFITGGIGAIVYLWVTEGETPLDAEAMADRLVAVGDLLNTALEHLPAVSAD</sequence>
<dbReference type="AlphaFoldDB" id="A0A6L5GEB7"/>
<feature type="domain" description="HTH tetR-type" evidence="5">
    <location>
        <begin position="15"/>
        <end position="75"/>
    </location>
</feature>
<dbReference type="SUPFAM" id="SSF46689">
    <property type="entry name" value="Homeodomain-like"/>
    <property type="match status" value="1"/>
</dbReference>
<evidence type="ECO:0000313" key="6">
    <source>
        <dbReference type="EMBL" id="MQM28054.1"/>
    </source>
</evidence>
<dbReference type="PROSITE" id="PS50977">
    <property type="entry name" value="HTH_TETR_2"/>
    <property type="match status" value="1"/>
</dbReference>
<evidence type="ECO:0000256" key="4">
    <source>
        <dbReference type="PROSITE-ProRule" id="PRU00335"/>
    </source>
</evidence>
<reference evidence="6 7" key="1">
    <citation type="submission" date="2019-10" db="EMBL/GenBank/DDBJ databases">
        <title>Glycomyces albidus sp. nov., a novel actinomycete isolated from rhizosphere soil of wheat (Triticum aestivum L.).</title>
        <authorList>
            <person name="Qian L."/>
        </authorList>
    </citation>
    <scope>NUCLEOTIDE SEQUENCE [LARGE SCALE GENOMIC DNA]</scope>
    <source>
        <strain evidence="6 7">NEAU-7082</strain>
    </source>
</reference>
<evidence type="ECO:0000256" key="3">
    <source>
        <dbReference type="ARBA" id="ARBA00023163"/>
    </source>
</evidence>
<dbReference type="InterPro" id="IPR001647">
    <property type="entry name" value="HTH_TetR"/>
</dbReference>
<evidence type="ECO:0000313" key="7">
    <source>
        <dbReference type="Proteomes" id="UP000477750"/>
    </source>
</evidence>
<dbReference type="Gene3D" id="1.10.357.10">
    <property type="entry name" value="Tetracycline Repressor, domain 2"/>
    <property type="match status" value="1"/>
</dbReference>
<name>A0A6L5GEB7_9ACTN</name>
<keyword evidence="1" id="KW-0805">Transcription regulation</keyword>
<dbReference type="PANTHER" id="PTHR30055">
    <property type="entry name" value="HTH-TYPE TRANSCRIPTIONAL REGULATOR RUTR"/>
    <property type="match status" value="1"/>
</dbReference>
<evidence type="ECO:0000259" key="5">
    <source>
        <dbReference type="PROSITE" id="PS50977"/>
    </source>
</evidence>
<accession>A0A6L5GEB7</accession>
<protein>
    <submittedName>
        <fullName evidence="6">TetR family transcriptional regulator</fullName>
    </submittedName>
</protein>
<keyword evidence="2 4" id="KW-0238">DNA-binding</keyword>
<dbReference type="Pfam" id="PF00440">
    <property type="entry name" value="TetR_N"/>
    <property type="match status" value="1"/>
</dbReference>
<dbReference type="InterPro" id="IPR050109">
    <property type="entry name" value="HTH-type_TetR-like_transc_reg"/>
</dbReference>
<proteinExistence type="predicted"/>
<dbReference type="GO" id="GO:0003700">
    <property type="term" value="F:DNA-binding transcription factor activity"/>
    <property type="evidence" value="ECO:0007669"/>
    <property type="project" value="TreeGrafter"/>
</dbReference>
<dbReference type="PANTHER" id="PTHR30055:SF234">
    <property type="entry name" value="HTH-TYPE TRANSCRIPTIONAL REGULATOR BETI"/>
    <property type="match status" value="1"/>
</dbReference>
<dbReference type="PRINTS" id="PR00455">
    <property type="entry name" value="HTHTETR"/>
</dbReference>
<gene>
    <name evidence="6" type="ORF">GFD30_21165</name>
</gene>